<dbReference type="InterPro" id="IPR007808">
    <property type="entry name" value="Elf1"/>
</dbReference>
<dbReference type="InterPro" id="IPR038567">
    <property type="entry name" value="T_Elf1_sf"/>
</dbReference>
<dbReference type="InParanoid" id="A0A804Q584"/>
<organism evidence="7 8">
    <name type="scientific">Zea mays</name>
    <name type="common">Maize</name>
    <dbReference type="NCBI Taxonomy" id="4577"/>
    <lineage>
        <taxon>Eukaryota</taxon>
        <taxon>Viridiplantae</taxon>
        <taxon>Streptophyta</taxon>
        <taxon>Embryophyta</taxon>
        <taxon>Tracheophyta</taxon>
        <taxon>Spermatophyta</taxon>
        <taxon>Magnoliopsida</taxon>
        <taxon>Liliopsida</taxon>
        <taxon>Poales</taxon>
        <taxon>Poaceae</taxon>
        <taxon>PACMAD clade</taxon>
        <taxon>Panicoideae</taxon>
        <taxon>Andropogonodae</taxon>
        <taxon>Andropogoneae</taxon>
        <taxon>Tripsacinae</taxon>
        <taxon>Zea</taxon>
    </lineage>
</organism>
<sequence length="109" mass="11838">MESYATKAHALTEPIDVYSEWIDSCREANEGVVAPQPHLDGEAKRRRKTQDDGSAAAADGRRAPVDTTLAEQVSGTKQVSRQRRAKEDAAPPVDVAPLVIVSQSPVRCR</sequence>
<feature type="compositionally biased region" description="Polar residues" evidence="6">
    <location>
        <begin position="69"/>
        <end position="79"/>
    </location>
</feature>
<feature type="region of interest" description="Disordered" evidence="6">
    <location>
        <begin position="31"/>
        <end position="95"/>
    </location>
</feature>
<evidence type="ECO:0000256" key="5">
    <source>
        <dbReference type="RuleBase" id="RU364033"/>
    </source>
</evidence>
<dbReference type="Pfam" id="PF05129">
    <property type="entry name" value="Zn_ribbon_Elf1"/>
    <property type="match status" value="1"/>
</dbReference>
<keyword evidence="5" id="KW-0863">Zinc-finger</keyword>
<comment type="similarity">
    <text evidence="2 5">Belongs to the ELOF1 family.</text>
</comment>
<keyword evidence="8" id="KW-1185">Reference proteome</keyword>
<keyword evidence="5" id="KW-0804">Transcription</keyword>
<dbReference type="AlphaFoldDB" id="A0A804Q584"/>
<keyword evidence="5" id="KW-0805">Transcription regulation</keyword>
<accession>A0A804Q584</accession>
<keyword evidence="3 5" id="KW-0862">Zinc</keyword>
<dbReference type="Proteomes" id="UP000007305">
    <property type="component" value="Chromosome 7"/>
</dbReference>
<dbReference type="Gramene" id="Zm00001eb299060_T001">
    <property type="protein sequence ID" value="Zm00001eb299060_P001"/>
    <property type="gene ID" value="Zm00001eb299060"/>
</dbReference>
<comment type="function">
    <text evidence="5">Transcription elongation factor implicated in the maintenance of proper chromatin structure in actively transcribed regions.</text>
</comment>
<dbReference type="Gene3D" id="2.20.25.190">
    <property type="match status" value="1"/>
</dbReference>
<comment type="subcellular location">
    <subcellularLocation>
        <location evidence="1 5">Nucleus</location>
    </subcellularLocation>
</comment>
<dbReference type="EnsemblPlants" id="Zm00001eb299060_T001">
    <property type="protein sequence ID" value="Zm00001eb299060_P001"/>
    <property type="gene ID" value="Zm00001eb299060"/>
</dbReference>
<evidence type="ECO:0000313" key="7">
    <source>
        <dbReference type="EnsemblPlants" id="Zm00001eb299060_P001"/>
    </source>
</evidence>
<proteinExistence type="inferred from homology"/>
<name>A0A804Q584_MAIZE</name>
<evidence type="ECO:0000256" key="2">
    <source>
        <dbReference type="ARBA" id="ARBA00009730"/>
    </source>
</evidence>
<reference evidence="7" key="2">
    <citation type="submission" date="2019-07" db="EMBL/GenBank/DDBJ databases">
        <authorList>
            <person name="Seetharam A."/>
            <person name="Woodhouse M."/>
            <person name="Cannon E."/>
        </authorList>
    </citation>
    <scope>NUCLEOTIDE SEQUENCE [LARGE SCALE GENOMIC DNA]</scope>
    <source>
        <strain evidence="7">cv. B73</strain>
    </source>
</reference>
<keyword evidence="4 5" id="KW-0539">Nucleus</keyword>
<evidence type="ECO:0000256" key="1">
    <source>
        <dbReference type="ARBA" id="ARBA00004123"/>
    </source>
</evidence>
<evidence type="ECO:0000256" key="6">
    <source>
        <dbReference type="SAM" id="MobiDB-lite"/>
    </source>
</evidence>
<keyword evidence="5" id="KW-0479">Metal-binding</keyword>
<protein>
    <recommendedName>
        <fullName evidence="5">Transcription elongation factor 1 homolog</fullName>
    </recommendedName>
</protein>
<reference evidence="7" key="3">
    <citation type="submission" date="2021-05" db="UniProtKB">
        <authorList>
            <consortium name="EnsemblPlants"/>
        </authorList>
    </citation>
    <scope>IDENTIFICATION</scope>
    <source>
        <strain evidence="7">cv. B73</strain>
    </source>
</reference>
<evidence type="ECO:0000256" key="3">
    <source>
        <dbReference type="ARBA" id="ARBA00022833"/>
    </source>
</evidence>
<dbReference type="GO" id="GO:0008270">
    <property type="term" value="F:zinc ion binding"/>
    <property type="evidence" value="ECO:0007669"/>
    <property type="project" value="UniProtKB-KW"/>
</dbReference>
<evidence type="ECO:0000313" key="8">
    <source>
        <dbReference type="Proteomes" id="UP000007305"/>
    </source>
</evidence>
<reference evidence="8" key="1">
    <citation type="submission" date="2015-12" db="EMBL/GenBank/DDBJ databases">
        <title>Update maize B73 reference genome by single molecule sequencing technologies.</title>
        <authorList>
            <consortium name="Maize Genome Sequencing Project"/>
            <person name="Ware D."/>
        </authorList>
    </citation>
    <scope>NUCLEOTIDE SEQUENCE [LARGE SCALE GENOMIC DNA]</scope>
    <source>
        <strain evidence="8">cv. B73</strain>
    </source>
</reference>
<dbReference type="GO" id="GO:0005634">
    <property type="term" value="C:nucleus"/>
    <property type="evidence" value="ECO:0007669"/>
    <property type="project" value="UniProtKB-SubCell"/>
</dbReference>
<evidence type="ECO:0000256" key="4">
    <source>
        <dbReference type="ARBA" id="ARBA00023242"/>
    </source>
</evidence>